<evidence type="ECO:0000313" key="2">
    <source>
        <dbReference type="Proteomes" id="UP001142489"/>
    </source>
</evidence>
<name>A0A9Q1B3L6_9SAUR</name>
<accession>A0A9Q1B3L6</accession>
<reference evidence="1" key="1">
    <citation type="journal article" date="2023" name="DNA Res.">
        <title>Chromosome-level genome assembly of Phrynocephalus forsythii using third-generation DNA sequencing and Hi-C analysis.</title>
        <authorList>
            <person name="Qi Y."/>
            <person name="Zhao W."/>
            <person name="Zhao Y."/>
            <person name="Niu C."/>
            <person name="Cao S."/>
            <person name="Zhang Y."/>
        </authorList>
    </citation>
    <scope>NUCLEOTIDE SEQUENCE</scope>
    <source>
        <tissue evidence="1">Muscle</tissue>
    </source>
</reference>
<dbReference type="SUPFAM" id="SSF52540">
    <property type="entry name" value="P-loop containing nucleoside triphosphate hydrolases"/>
    <property type="match status" value="1"/>
</dbReference>
<proteinExistence type="predicted"/>
<comment type="caution">
    <text evidence="1">The sequence shown here is derived from an EMBL/GenBank/DDBJ whole genome shotgun (WGS) entry which is preliminary data.</text>
</comment>
<protein>
    <submittedName>
        <fullName evidence="1">Uncharacterized protein</fullName>
    </submittedName>
</protein>
<organism evidence="1 2">
    <name type="scientific">Phrynocephalus forsythii</name>
    <dbReference type="NCBI Taxonomy" id="171643"/>
    <lineage>
        <taxon>Eukaryota</taxon>
        <taxon>Metazoa</taxon>
        <taxon>Chordata</taxon>
        <taxon>Craniata</taxon>
        <taxon>Vertebrata</taxon>
        <taxon>Euteleostomi</taxon>
        <taxon>Lepidosauria</taxon>
        <taxon>Squamata</taxon>
        <taxon>Bifurcata</taxon>
        <taxon>Unidentata</taxon>
        <taxon>Episquamata</taxon>
        <taxon>Toxicofera</taxon>
        <taxon>Iguania</taxon>
        <taxon>Acrodonta</taxon>
        <taxon>Agamidae</taxon>
        <taxon>Agaminae</taxon>
        <taxon>Phrynocephalus</taxon>
    </lineage>
</organism>
<sequence length="113" mass="12842">MILADPSENLEVQNQSGTGKTFIMIMLSRVDPNYQLSQCLCLTSIFELAMKNFFVNMQVTYAVRVNRLPRETLVKEPLAIGTPGTLLDWRCKLQLLDWGKSQSICVEESRCPD</sequence>
<dbReference type="AlphaFoldDB" id="A0A9Q1B3L6"/>
<keyword evidence="2" id="KW-1185">Reference proteome</keyword>
<dbReference type="InterPro" id="IPR027417">
    <property type="entry name" value="P-loop_NTPase"/>
</dbReference>
<dbReference type="OrthoDB" id="10265785at2759"/>
<dbReference type="Proteomes" id="UP001142489">
    <property type="component" value="Unassembled WGS sequence"/>
</dbReference>
<evidence type="ECO:0000313" key="1">
    <source>
        <dbReference type="EMBL" id="KAJ7332355.1"/>
    </source>
</evidence>
<gene>
    <name evidence="1" type="ORF">JRQ81_014535</name>
</gene>
<dbReference type="EMBL" id="JAPFRF010000005">
    <property type="protein sequence ID" value="KAJ7332355.1"/>
    <property type="molecule type" value="Genomic_DNA"/>
</dbReference>